<keyword evidence="12" id="KW-0234">DNA repair</keyword>
<evidence type="ECO:0000256" key="8">
    <source>
        <dbReference type="ARBA" id="ARBA00022763"/>
    </source>
</evidence>
<dbReference type="CDD" id="cd00056">
    <property type="entry name" value="ENDO3c"/>
    <property type="match status" value="1"/>
</dbReference>
<comment type="catalytic activity">
    <reaction evidence="1 14">
        <text>Hydrolyzes free adenine bases from 7,8-dihydro-8-oxoguanine:adenine mismatched double-stranded DNA, leaving an apurinic site.</text>
        <dbReference type="EC" id="3.2.2.31"/>
    </reaction>
</comment>
<dbReference type="InterPro" id="IPR011257">
    <property type="entry name" value="DNA_glycosylase"/>
</dbReference>
<evidence type="ECO:0000313" key="16">
    <source>
        <dbReference type="EMBL" id="QIL01792.1"/>
    </source>
</evidence>
<evidence type="ECO:0000256" key="6">
    <source>
        <dbReference type="ARBA" id="ARBA00022485"/>
    </source>
</evidence>
<evidence type="ECO:0000256" key="10">
    <source>
        <dbReference type="ARBA" id="ARBA00023004"/>
    </source>
</evidence>
<evidence type="ECO:0000256" key="4">
    <source>
        <dbReference type="ARBA" id="ARBA00012045"/>
    </source>
</evidence>
<keyword evidence="17" id="KW-1185">Reference proteome</keyword>
<dbReference type="RefSeq" id="WP_166092711.1">
    <property type="nucleotide sequence ID" value="NZ_CP049871.1"/>
</dbReference>
<evidence type="ECO:0000256" key="14">
    <source>
        <dbReference type="RuleBase" id="RU365096"/>
    </source>
</evidence>
<keyword evidence="13 14" id="KW-0326">Glycosidase</keyword>
<keyword evidence="7" id="KW-0479">Metal-binding</keyword>
<dbReference type="InterPro" id="IPR023170">
    <property type="entry name" value="HhH_base_excis_C"/>
</dbReference>
<name>A0A6G7ZLJ2_9SPHN</name>
<evidence type="ECO:0000256" key="3">
    <source>
        <dbReference type="ARBA" id="ARBA00008343"/>
    </source>
</evidence>
<dbReference type="Gene3D" id="1.10.1670.10">
    <property type="entry name" value="Helix-hairpin-Helix base-excision DNA repair enzymes (C-terminal)"/>
    <property type="match status" value="1"/>
</dbReference>
<evidence type="ECO:0000259" key="15">
    <source>
        <dbReference type="SMART" id="SM00478"/>
    </source>
</evidence>
<gene>
    <name evidence="16" type="ORF">G7078_02650</name>
</gene>
<dbReference type="InterPro" id="IPR004036">
    <property type="entry name" value="Endonuclease-III-like_CS2"/>
</dbReference>
<dbReference type="PROSITE" id="PS01155">
    <property type="entry name" value="ENDONUCLEASE_III_2"/>
    <property type="match status" value="1"/>
</dbReference>
<dbReference type="CDD" id="cd03431">
    <property type="entry name" value="NUDIX_DNA_Glycosylase_C-MutY"/>
    <property type="match status" value="1"/>
</dbReference>
<dbReference type="SUPFAM" id="SSF48150">
    <property type="entry name" value="DNA-glycosylase"/>
    <property type="match status" value="1"/>
</dbReference>
<dbReference type="EMBL" id="CP049871">
    <property type="protein sequence ID" value="QIL01792.1"/>
    <property type="molecule type" value="Genomic_DNA"/>
</dbReference>
<evidence type="ECO:0000256" key="7">
    <source>
        <dbReference type="ARBA" id="ARBA00022723"/>
    </source>
</evidence>
<keyword evidence="9" id="KW-0378">Hydrolase</keyword>
<dbReference type="Gene3D" id="1.10.340.30">
    <property type="entry name" value="Hypothetical protein, domain 2"/>
    <property type="match status" value="1"/>
</dbReference>
<dbReference type="GO" id="GO:0035485">
    <property type="term" value="F:adenine/guanine mispair binding"/>
    <property type="evidence" value="ECO:0007669"/>
    <property type="project" value="TreeGrafter"/>
</dbReference>
<comment type="function">
    <text evidence="2">Adenine glycosylase active on G-A mispairs. MutY also corrects error-prone DNA synthesis past GO lesions which are due to the oxidatively damaged form of guanine: 7,8-dihydro-8-oxoguanine (8-oxo-dGTP).</text>
</comment>
<evidence type="ECO:0000256" key="9">
    <source>
        <dbReference type="ARBA" id="ARBA00022801"/>
    </source>
</evidence>
<dbReference type="PANTHER" id="PTHR42944">
    <property type="entry name" value="ADENINE DNA GLYCOSYLASE"/>
    <property type="match status" value="1"/>
</dbReference>
<dbReference type="Pfam" id="PF14815">
    <property type="entry name" value="NUDIX_4"/>
    <property type="match status" value="1"/>
</dbReference>
<keyword evidence="10 14" id="KW-0408">Iron</keyword>
<dbReference type="InterPro" id="IPR029119">
    <property type="entry name" value="MutY_C"/>
</dbReference>
<sequence length="333" mass="35907">MAANAGRRLLQHYVDNFRHLPWRSPPGEAPPDPYRVWLSEVMLQQTTVAAVAPRFERFVSRWPTVGALAQAPEAEVLGEWAGLGYYARARNLIACAREVATRGRFPTDEPGLRTLPGIGEYTAAAIAAIAFGRDTSPVDANVERVIARVHGLPTTERAPIRARFAEMAPPGRCGDFVQAMMDLGATICRPRAPLCAQCPLSEGCAAFASGSPESFPQRKPKQPRPLRFGVAHWIERDAAVWLVRRPAKGLLGGMAALPGDDWSGPDAPANAMTQVTHVFTHFELRLSVVAKAEPEGEGWWHPIADLGGAGLPTLYRKAAGALMAKRASLAAAA</sequence>
<keyword evidence="8 14" id="KW-0227">DNA damage</keyword>
<dbReference type="KEGG" id="ssin:G7078_02650"/>
<dbReference type="Pfam" id="PF00730">
    <property type="entry name" value="HhH-GPD"/>
    <property type="match status" value="1"/>
</dbReference>
<dbReference type="SMART" id="SM00478">
    <property type="entry name" value="ENDO3c"/>
    <property type="match status" value="1"/>
</dbReference>
<dbReference type="InterPro" id="IPR003265">
    <property type="entry name" value="HhH-GPD_domain"/>
</dbReference>
<protein>
    <recommendedName>
        <fullName evidence="5 14">Adenine DNA glycosylase</fullName>
        <ecNumber evidence="4 14">3.2.2.31</ecNumber>
    </recommendedName>
</protein>
<evidence type="ECO:0000256" key="1">
    <source>
        <dbReference type="ARBA" id="ARBA00000843"/>
    </source>
</evidence>
<proteinExistence type="inferred from homology"/>
<dbReference type="GO" id="GO:0006284">
    <property type="term" value="P:base-excision repair"/>
    <property type="evidence" value="ECO:0007669"/>
    <property type="project" value="UniProtKB-UniRule"/>
</dbReference>
<reference evidence="16 17" key="1">
    <citation type="submission" date="2020-03" db="EMBL/GenBank/DDBJ databases">
        <title>Sphingomonas sp. nov., isolated from fish.</title>
        <authorList>
            <person name="Hyun D.-W."/>
            <person name="Bae J.-W."/>
        </authorList>
    </citation>
    <scope>NUCLEOTIDE SEQUENCE [LARGE SCALE GENOMIC DNA]</scope>
    <source>
        <strain evidence="16 17">HDW15C</strain>
    </source>
</reference>
<evidence type="ECO:0000256" key="13">
    <source>
        <dbReference type="ARBA" id="ARBA00023295"/>
    </source>
</evidence>
<comment type="cofactor">
    <cofactor evidence="14">
        <name>[4Fe-4S] cluster</name>
        <dbReference type="ChEBI" id="CHEBI:49883"/>
    </cofactor>
    <text evidence="14">Binds 1 [4Fe-4S] cluster.</text>
</comment>
<evidence type="ECO:0000256" key="5">
    <source>
        <dbReference type="ARBA" id="ARBA00022023"/>
    </source>
</evidence>
<organism evidence="16 17">
    <name type="scientific">Sphingomonas sinipercae</name>
    <dbReference type="NCBI Taxonomy" id="2714944"/>
    <lineage>
        <taxon>Bacteria</taxon>
        <taxon>Pseudomonadati</taxon>
        <taxon>Pseudomonadota</taxon>
        <taxon>Alphaproteobacteria</taxon>
        <taxon>Sphingomonadales</taxon>
        <taxon>Sphingomonadaceae</taxon>
        <taxon>Sphingomonas</taxon>
    </lineage>
</organism>
<keyword evidence="11" id="KW-0411">Iron-sulfur</keyword>
<feature type="domain" description="HhH-GPD" evidence="15">
    <location>
        <begin position="42"/>
        <end position="186"/>
    </location>
</feature>
<dbReference type="GO" id="GO:0034039">
    <property type="term" value="F:8-oxo-7,8-dihydroguanine DNA N-glycosylase activity"/>
    <property type="evidence" value="ECO:0007669"/>
    <property type="project" value="TreeGrafter"/>
</dbReference>
<dbReference type="GO" id="GO:0000701">
    <property type="term" value="F:purine-specific mismatch base pair DNA N-glycosylase activity"/>
    <property type="evidence" value="ECO:0007669"/>
    <property type="project" value="UniProtKB-EC"/>
</dbReference>
<evidence type="ECO:0000313" key="17">
    <source>
        <dbReference type="Proteomes" id="UP000502502"/>
    </source>
</evidence>
<dbReference type="AlphaFoldDB" id="A0A6G7ZLJ2"/>
<dbReference type="GO" id="GO:0032357">
    <property type="term" value="F:oxidized purine DNA binding"/>
    <property type="evidence" value="ECO:0007669"/>
    <property type="project" value="TreeGrafter"/>
</dbReference>
<comment type="similarity">
    <text evidence="3 14">Belongs to the Nth/MutY family.</text>
</comment>
<evidence type="ECO:0000256" key="2">
    <source>
        <dbReference type="ARBA" id="ARBA00002933"/>
    </source>
</evidence>
<dbReference type="SMART" id="SM00525">
    <property type="entry name" value="FES"/>
    <property type="match status" value="1"/>
</dbReference>
<dbReference type="GO" id="GO:0051539">
    <property type="term" value="F:4 iron, 4 sulfur cluster binding"/>
    <property type="evidence" value="ECO:0007669"/>
    <property type="project" value="UniProtKB-UniRule"/>
</dbReference>
<dbReference type="InterPro" id="IPR015797">
    <property type="entry name" value="NUDIX_hydrolase-like_dom_sf"/>
</dbReference>
<keyword evidence="6" id="KW-0004">4Fe-4S</keyword>
<dbReference type="EC" id="3.2.2.31" evidence="4 14"/>
<dbReference type="SUPFAM" id="SSF55811">
    <property type="entry name" value="Nudix"/>
    <property type="match status" value="1"/>
</dbReference>
<dbReference type="Gene3D" id="3.90.79.10">
    <property type="entry name" value="Nucleoside Triphosphate Pyrophosphohydrolase"/>
    <property type="match status" value="1"/>
</dbReference>
<dbReference type="GO" id="GO:0046872">
    <property type="term" value="F:metal ion binding"/>
    <property type="evidence" value="ECO:0007669"/>
    <property type="project" value="UniProtKB-UniRule"/>
</dbReference>
<dbReference type="PANTHER" id="PTHR42944:SF1">
    <property type="entry name" value="ADENINE DNA GLYCOSYLASE"/>
    <property type="match status" value="1"/>
</dbReference>
<dbReference type="Proteomes" id="UP000502502">
    <property type="component" value="Chromosome"/>
</dbReference>
<evidence type="ECO:0000256" key="11">
    <source>
        <dbReference type="ARBA" id="ARBA00023014"/>
    </source>
</evidence>
<accession>A0A6G7ZLJ2</accession>
<dbReference type="InterPro" id="IPR003651">
    <property type="entry name" value="Endonuclease3_FeS-loop_motif"/>
</dbReference>
<dbReference type="InterPro" id="IPR044298">
    <property type="entry name" value="MIG/MutY"/>
</dbReference>
<evidence type="ECO:0000256" key="12">
    <source>
        <dbReference type="ARBA" id="ARBA00023204"/>
    </source>
</evidence>
<dbReference type="GO" id="GO:0006298">
    <property type="term" value="P:mismatch repair"/>
    <property type="evidence" value="ECO:0007669"/>
    <property type="project" value="TreeGrafter"/>
</dbReference>